<gene>
    <name evidence="1" type="ORF">IPV69_02140</name>
</gene>
<protein>
    <submittedName>
        <fullName evidence="1">Uncharacterized protein</fullName>
    </submittedName>
</protein>
<evidence type="ECO:0000313" key="1">
    <source>
        <dbReference type="EMBL" id="QOV90196.1"/>
    </source>
</evidence>
<reference evidence="1 2" key="1">
    <citation type="submission" date="2020-10" db="EMBL/GenBank/DDBJ databases">
        <title>Wide distribution of Phycisphaera-like planctomycetes from WD2101 soil group in peatlands and genome analysis of the first cultivated representative.</title>
        <authorList>
            <person name="Dedysh S.N."/>
            <person name="Beletsky A.V."/>
            <person name="Ivanova A."/>
            <person name="Kulichevskaya I.S."/>
            <person name="Suzina N.E."/>
            <person name="Philippov D.A."/>
            <person name="Rakitin A.L."/>
            <person name="Mardanov A.V."/>
            <person name="Ravin N.V."/>
        </authorList>
    </citation>
    <scope>NUCLEOTIDE SEQUENCE [LARGE SCALE GENOMIC DNA]</scope>
    <source>
        <strain evidence="1 2">M1803</strain>
    </source>
</reference>
<name>A0A7M2WXI8_9BACT</name>
<dbReference type="RefSeq" id="WP_206293270.1">
    <property type="nucleotide sequence ID" value="NZ_CP063458.1"/>
</dbReference>
<dbReference type="KEGG" id="hbs:IPV69_02140"/>
<dbReference type="Proteomes" id="UP000593765">
    <property type="component" value="Chromosome"/>
</dbReference>
<keyword evidence="2" id="KW-1185">Reference proteome</keyword>
<proteinExistence type="predicted"/>
<organism evidence="1 2">
    <name type="scientific">Humisphaera borealis</name>
    <dbReference type="NCBI Taxonomy" id="2807512"/>
    <lineage>
        <taxon>Bacteria</taxon>
        <taxon>Pseudomonadati</taxon>
        <taxon>Planctomycetota</taxon>
        <taxon>Phycisphaerae</taxon>
        <taxon>Tepidisphaerales</taxon>
        <taxon>Tepidisphaeraceae</taxon>
        <taxon>Humisphaera</taxon>
    </lineage>
</organism>
<dbReference type="AlphaFoldDB" id="A0A7M2WXI8"/>
<sequence>MVEFELLQVTKEHDPKWDGLGGIRIVSTEWINAADMTWEAVMLNQTLVARQALCLVGCKVSTVQKLDECGKEYRKQGRAALRTINEGSVAIVAGLRLESPCLFAPVDAPLLSDPPKGLTEALLPPNNPGDWRSGWNAIVKDVCSLQIDLDLRFAETLLQASSSVVDAVFELKKASAIPSRLVLLERKVAGWLFCRSEYRDWLRGHLKILGWYLSVYRKAPIAAQ</sequence>
<evidence type="ECO:0000313" key="2">
    <source>
        <dbReference type="Proteomes" id="UP000593765"/>
    </source>
</evidence>
<accession>A0A7M2WXI8</accession>
<dbReference type="EMBL" id="CP063458">
    <property type="protein sequence ID" value="QOV90196.1"/>
    <property type="molecule type" value="Genomic_DNA"/>
</dbReference>